<feature type="chain" id="PRO_5031425381" evidence="1">
    <location>
        <begin position="23"/>
        <end position="88"/>
    </location>
</feature>
<sequence>MVKSSSSKMCILLCLFVMMILCDELVVNVEARKHRIRVDHQLKQHTMMISHPARKGKSKPPPLLVVGTKNEIDAFRPTTPGHSPGVGH</sequence>
<reference evidence="2" key="2">
    <citation type="submission" date="2021-03" db="UniProtKB">
        <authorList>
            <consortium name="EnsemblPlants"/>
        </authorList>
    </citation>
    <scope>IDENTIFICATION</scope>
</reference>
<keyword evidence="3" id="KW-1185">Reference proteome</keyword>
<keyword evidence="1" id="KW-0732">Signal</keyword>
<dbReference type="AlphaFoldDB" id="A0A803PEY2"/>
<dbReference type="EMBL" id="UZAU01000401">
    <property type="status" value="NOT_ANNOTATED_CDS"/>
    <property type="molecule type" value="Genomic_DNA"/>
</dbReference>
<protein>
    <submittedName>
        <fullName evidence="2">Uncharacterized protein</fullName>
    </submittedName>
</protein>
<reference evidence="2" key="1">
    <citation type="submission" date="2018-11" db="EMBL/GenBank/DDBJ databases">
        <authorList>
            <person name="Grassa J C."/>
        </authorList>
    </citation>
    <scope>NUCLEOTIDE SEQUENCE [LARGE SCALE GENOMIC DNA]</scope>
</reference>
<name>A0A803PEY2_CANSA</name>
<dbReference type="Gramene" id="evm.model.04.1884">
    <property type="protein sequence ID" value="cds.evm.model.04.1884"/>
    <property type="gene ID" value="evm.TU.04.1884"/>
</dbReference>
<organism evidence="2 3">
    <name type="scientific">Cannabis sativa</name>
    <name type="common">Hemp</name>
    <name type="synonym">Marijuana</name>
    <dbReference type="NCBI Taxonomy" id="3483"/>
    <lineage>
        <taxon>Eukaryota</taxon>
        <taxon>Viridiplantae</taxon>
        <taxon>Streptophyta</taxon>
        <taxon>Embryophyta</taxon>
        <taxon>Tracheophyta</taxon>
        <taxon>Spermatophyta</taxon>
        <taxon>Magnoliopsida</taxon>
        <taxon>eudicotyledons</taxon>
        <taxon>Gunneridae</taxon>
        <taxon>Pentapetalae</taxon>
        <taxon>rosids</taxon>
        <taxon>fabids</taxon>
        <taxon>Rosales</taxon>
        <taxon>Cannabaceae</taxon>
        <taxon>Cannabis</taxon>
    </lineage>
</organism>
<evidence type="ECO:0000313" key="3">
    <source>
        <dbReference type="Proteomes" id="UP000596661"/>
    </source>
</evidence>
<dbReference type="Proteomes" id="UP000596661">
    <property type="component" value="Chromosome 4"/>
</dbReference>
<accession>A0A803PEY2</accession>
<evidence type="ECO:0000256" key="1">
    <source>
        <dbReference type="SAM" id="SignalP"/>
    </source>
</evidence>
<feature type="signal peptide" evidence="1">
    <location>
        <begin position="1"/>
        <end position="22"/>
    </location>
</feature>
<evidence type="ECO:0000313" key="2">
    <source>
        <dbReference type="EnsemblPlants" id="cds.evm.model.04.1884"/>
    </source>
</evidence>
<dbReference type="EnsemblPlants" id="evm.model.04.1884">
    <property type="protein sequence ID" value="cds.evm.model.04.1884"/>
    <property type="gene ID" value="evm.TU.04.1884"/>
</dbReference>
<proteinExistence type="predicted"/>